<evidence type="ECO:0000313" key="4">
    <source>
        <dbReference type="Proteomes" id="UP000193920"/>
    </source>
</evidence>
<dbReference type="Gene3D" id="1.10.287.110">
    <property type="entry name" value="DnaJ domain"/>
    <property type="match status" value="1"/>
</dbReference>
<dbReference type="STRING" id="1754190.A0A1Y2ER03"/>
<evidence type="ECO:0000256" key="1">
    <source>
        <dbReference type="SAM" id="MobiDB-lite"/>
    </source>
</evidence>
<evidence type="ECO:0000313" key="3">
    <source>
        <dbReference type="EMBL" id="ORY73952.1"/>
    </source>
</evidence>
<dbReference type="Pfam" id="PF00226">
    <property type="entry name" value="DnaJ"/>
    <property type="match status" value="1"/>
</dbReference>
<organism evidence="3 4">
    <name type="scientific">Neocallimastix californiae</name>
    <dbReference type="NCBI Taxonomy" id="1754190"/>
    <lineage>
        <taxon>Eukaryota</taxon>
        <taxon>Fungi</taxon>
        <taxon>Fungi incertae sedis</taxon>
        <taxon>Chytridiomycota</taxon>
        <taxon>Chytridiomycota incertae sedis</taxon>
        <taxon>Neocallimastigomycetes</taxon>
        <taxon>Neocallimastigales</taxon>
        <taxon>Neocallimastigaceae</taxon>
        <taxon>Neocallimastix</taxon>
    </lineage>
</organism>
<dbReference type="Proteomes" id="UP000193920">
    <property type="component" value="Unassembled WGS sequence"/>
</dbReference>
<dbReference type="OrthoDB" id="552049at2759"/>
<comment type="caution">
    <text evidence="3">The sequence shown here is derived from an EMBL/GenBank/DDBJ whole genome shotgun (WGS) entry which is preliminary data.</text>
</comment>
<dbReference type="InterPro" id="IPR018253">
    <property type="entry name" value="DnaJ_domain_CS"/>
</dbReference>
<dbReference type="SMART" id="SM00271">
    <property type="entry name" value="DnaJ"/>
    <property type="match status" value="1"/>
</dbReference>
<feature type="domain" description="J" evidence="2">
    <location>
        <begin position="11"/>
        <end position="76"/>
    </location>
</feature>
<dbReference type="PANTHER" id="PTHR44924">
    <property type="entry name" value="DNAJ SUBFAMILY A MEMBER 2"/>
    <property type="match status" value="1"/>
</dbReference>
<sequence>MIIDENPCDTEYYDTLGVKSNASPKEIKMAYHKNALKYHPDKNPGNKEAEGMFKDICKIYEVLSDKEKRSEYNKYGKNDNFKFNYDPKEILKQFSGDCFKEYIGDILVSYINYFSKENFDDQNKKNPFIQYERKIKKERISRVYVLAKNLMKKVEIHIKFVRSYYKNNKELSKKEKESITNFKKIISIEADELKYEAYGVKLLHTIGYIFKLKGNQALRQYDITNGAIHHRISSRAINFKNKIEETNHIILENIFNTNSLLIYQEKMKVIKFLENNNGSHTQEEKRKFFEECILFLIHLYWNFSKFEIEQTLILVCEYLFNDSVVDPIEIKERAMAVFAIGEVFSEVSDKTESNQSSITDSTTTNTTSIDSTTTNTNSSGTTSKPSIDSFDNEIETWVLV</sequence>
<feature type="region of interest" description="Disordered" evidence="1">
    <location>
        <begin position="351"/>
        <end position="387"/>
    </location>
</feature>
<name>A0A1Y2ER03_9FUNG</name>
<dbReference type="CDD" id="cd06257">
    <property type="entry name" value="DnaJ"/>
    <property type="match status" value="1"/>
</dbReference>
<feature type="compositionally biased region" description="Low complexity" evidence="1">
    <location>
        <begin position="353"/>
        <end position="383"/>
    </location>
</feature>
<proteinExistence type="predicted"/>
<gene>
    <name evidence="3" type="ORF">LY90DRAFT_402416</name>
</gene>
<reference evidence="3 4" key="1">
    <citation type="submission" date="2016-08" db="EMBL/GenBank/DDBJ databases">
        <title>A Parts List for Fungal Cellulosomes Revealed by Comparative Genomics.</title>
        <authorList>
            <consortium name="DOE Joint Genome Institute"/>
            <person name="Haitjema C.H."/>
            <person name="Gilmore S.P."/>
            <person name="Henske J.K."/>
            <person name="Solomon K.V."/>
            <person name="De Groot R."/>
            <person name="Kuo A."/>
            <person name="Mondo S.J."/>
            <person name="Salamov A.A."/>
            <person name="Labutti K."/>
            <person name="Zhao Z."/>
            <person name="Chiniquy J."/>
            <person name="Barry K."/>
            <person name="Brewer H.M."/>
            <person name="Purvine S.O."/>
            <person name="Wright A.T."/>
            <person name="Boxma B."/>
            <person name="Van Alen T."/>
            <person name="Hackstein J.H."/>
            <person name="Baker S.E."/>
            <person name="Grigoriev I.V."/>
            <person name="O'Malley M.A."/>
        </authorList>
    </citation>
    <scope>NUCLEOTIDE SEQUENCE [LARGE SCALE GENOMIC DNA]</scope>
    <source>
        <strain evidence="3 4">G1</strain>
    </source>
</reference>
<dbReference type="SUPFAM" id="SSF46565">
    <property type="entry name" value="Chaperone J-domain"/>
    <property type="match status" value="1"/>
</dbReference>
<dbReference type="AlphaFoldDB" id="A0A1Y2ER03"/>
<evidence type="ECO:0000259" key="2">
    <source>
        <dbReference type="PROSITE" id="PS50076"/>
    </source>
</evidence>
<protein>
    <submittedName>
        <fullName evidence="3">DnaJ-domain-containing protein</fullName>
    </submittedName>
</protein>
<dbReference type="PRINTS" id="PR00625">
    <property type="entry name" value="JDOMAIN"/>
</dbReference>
<dbReference type="EMBL" id="MCOG01000031">
    <property type="protein sequence ID" value="ORY73952.1"/>
    <property type="molecule type" value="Genomic_DNA"/>
</dbReference>
<dbReference type="PANTHER" id="PTHR44924:SF1">
    <property type="entry name" value="DNAJ SUBFAMILY A MEMBER 2"/>
    <property type="match status" value="1"/>
</dbReference>
<dbReference type="PROSITE" id="PS50076">
    <property type="entry name" value="DNAJ_2"/>
    <property type="match status" value="1"/>
</dbReference>
<dbReference type="Pfam" id="PF14308">
    <property type="entry name" value="DnaJ-X"/>
    <property type="match status" value="1"/>
</dbReference>
<accession>A0A1Y2ER03</accession>
<keyword evidence="4" id="KW-1185">Reference proteome</keyword>
<dbReference type="InterPro" id="IPR036869">
    <property type="entry name" value="J_dom_sf"/>
</dbReference>
<dbReference type="InterPro" id="IPR001623">
    <property type="entry name" value="DnaJ_domain"/>
</dbReference>
<dbReference type="PROSITE" id="PS00636">
    <property type="entry name" value="DNAJ_1"/>
    <property type="match status" value="1"/>
</dbReference>
<dbReference type="InterPro" id="IPR026894">
    <property type="entry name" value="DnaJ_X"/>
</dbReference>